<evidence type="ECO:0000256" key="3">
    <source>
        <dbReference type="ARBA" id="ARBA00022448"/>
    </source>
</evidence>
<dbReference type="SUPFAM" id="SSF52540">
    <property type="entry name" value="P-loop containing nucleoside triphosphate hydrolases"/>
    <property type="match status" value="1"/>
</dbReference>
<dbReference type="AlphaFoldDB" id="A0A7Z7LE37"/>
<dbReference type="InterPro" id="IPR003439">
    <property type="entry name" value="ABC_transporter-like_ATP-bd"/>
</dbReference>
<comment type="similarity">
    <text evidence="2">Belongs to the ABC transporter superfamily.</text>
</comment>
<dbReference type="PANTHER" id="PTHR43297">
    <property type="entry name" value="OLIGOPEPTIDE TRANSPORT ATP-BINDING PROTEIN APPD"/>
    <property type="match status" value="1"/>
</dbReference>
<evidence type="ECO:0000256" key="7">
    <source>
        <dbReference type="ARBA" id="ARBA00023136"/>
    </source>
</evidence>
<dbReference type="GO" id="GO:0015833">
    <property type="term" value="P:peptide transport"/>
    <property type="evidence" value="ECO:0007669"/>
    <property type="project" value="InterPro"/>
</dbReference>
<comment type="subcellular location">
    <subcellularLocation>
        <location evidence="1">Cell membrane</location>
        <topology evidence="1">Peripheral membrane protein</topology>
    </subcellularLocation>
</comment>
<dbReference type="InterPro" id="IPR013563">
    <property type="entry name" value="Oligopep_ABC_C"/>
</dbReference>
<evidence type="ECO:0000259" key="8">
    <source>
        <dbReference type="PROSITE" id="PS50893"/>
    </source>
</evidence>
<accession>A0A7Z7LE37</accession>
<dbReference type="Pfam" id="PF08352">
    <property type="entry name" value="oligo_HPY"/>
    <property type="match status" value="1"/>
</dbReference>
<dbReference type="GO" id="GO:0005524">
    <property type="term" value="F:ATP binding"/>
    <property type="evidence" value="ECO:0007669"/>
    <property type="project" value="UniProtKB-KW"/>
</dbReference>
<evidence type="ECO:0000256" key="1">
    <source>
        <dbReference type="ARBA" id="ARBA00004202"/>
    </source>
</evidence>
<evidence type="ECO:0000256" key="5">
    <source>
        <dbReference type="ARBA" id="ARBA00022741"/>
    </source>
</evidence>
<dbReference type="InterPro" id="IPR003593">
    <property type="entry name" value="AAA+_ATPase"/>
</dbReference>
<dbReference type="SMART" id="SM00382">
    <property type="entry name" value="AAA"/>
    <property type="match status" value="1"/>
</dbReference>
<evidence type="ECO:0000256" key="6">
    <source>
        <dbReference type="ARBA" id="ARBA00022840"/>
    </source>
</evidence>
<gene>
    <name evidence="9" type="primary">oppD</name>
    <name evidence="9" type="ORF">MESINF_0546</name>
</gene>
<evidence type="ECO:0000313" key="9">
    <source>
        <dbReference type="EMBL" id="SSC11995.1"/>
    </source>
</evidence>
<keyword evidence="6 9" id="KW-0067">ATP-binding</keyword>
<keyword evidence="4" id="KW-1003">Cell membrane</keyword>
<organism evidence="9 10">
    <name type="scientific">Mesotoga infera</name>
    <dbReference type="NCBI Taxonomy" id="1236046"/>
    <lineage>
        <taxon>Bacteria</taxon>
        <taxon>Thermotogati</taxon>
        <taxon>Thermotogota</taxon>
        <taxon>Thermotogae</taxon>
        <taxon>Kosmotogales</taxon>
        <taxon>Kosmotogaceae</taxon>
        <taxon>Mesotoga</taxon>
    </lineage>
</organism>
<dbReference type="KEGG" id="minf:MESINF_0546"/>
<dbReference type="GO" id="GO:0016887">
    <property type="term" value="F:ATP hydrolysis activity"/>
    <property type="evidence" value="ECO:0007669"/>
    <property type="project" value="InterPro"/>
</dbReference>
<feature type="domain" description="ABC transporter" evidence="8">
    <location>
        <begin position="7"/>
        <end position="258"/>
    </location>
</feature>
<dbReference type="GO" id="GO:0005886">
    <property type="term" value="C:plasma membrane"/>
    <property type="evidence" value="ECO:0007669"/>
    <property type="project" value="UniProtKB-SubCell"/>
</dbReference>
<dbReference type="InterPro" id="IPR027417">
    <property type="entry name" value="P-loop_NTPase"/>
</dbReference>
<proteinExistence type="inferred from homology"/>
<protein>
    <submittedName>
        <fullName evidence="9">Oligopeptide transporter subunit ATP-binding component of ABC superfamily</fullName>
    </submittedName>
</protein>
<dbReference type="Gene3D" id="3.40.50.300">
    <property type="entry name" value="P-loop containing nucleotide triphosphate hydrolases"/>
    <property type="match status" value="1"/>
</dbReference>
<dbReference type="InterPro" id="IPR050388">
    <property type="entry name" value="ABC_Ni/Peptide_Import"/>
</dbReference>
<evidence type="ECO:0000256" key="2">
    <source>
        <dbReference type="ARBA" id="ARBA00005417"/>
    </source>
</evidence>
<dbReference type="EMBL" id="LS974202">
    <property type="protein sequence ID" value="SSC11995.1"/>
    <property type="molecule type" value="Genomic_DNA"/>
</dbReference>
<name>A0A7Z7LE37_9BACT</name>
<keyword evidence="10" id="KW-1185">Reference proteome</keyword>
<keyword evidence="7" id="KW-0472">Membrane</keyword>
<keyword evidence="5" id="KW-0547">Nucleotide-binding</keyword>
<dbReference type="Pfam" id="PF00005">
    <property type="entry name" value="ABC_tran"/>
    <property type="match status" value="1"/>
</dbReference>
<evidence type="ECO:0000313" key="10">
    <source>
        <dbReference type="Proteomes" id="UP000250796"/>
    </source>
</evidence>
<dbReference type="NCBIfam" id="TIGR01727">
    <property type="entry name" value="oligo_HPY"/>
    <property type="match status" value="1"/>
</dbReference>
<dbReference type="CDD" id="cd03257">
    <property type="entry name" value="ABC_NikE_OppD_transporters"/>
    <property type="match status" value="1"/>
</dbReference>
<reference evidence="9 10" key="1">
    <citation type="submission" date="2017-01" db="EMBL/GenBank/DDBJ databases">
        <authorList>
            <person name="Erauso G."/>
        </authorList>
    </citation>
    <scope>NUCLEOTIDE SEQUENCE [LARGE SCALE GENOMIC DNA]</scope>
    <source>
        <strain evidence="9">MESINF1</strain>
    </source>
</reference>
<dbReference type="PROSITE" id="PS00211">
    <property type="entry name" value="ABC_TRANSPORTER_1"/>
    <property type="match status" value="1"/>
</dbReference>
<sequence>MNMQEILKVENLKITFKTQLGKITPVDGVSFRLFEGETLGIVGESGCGKTITAFSIIKLLPKNAILGDETKISFRGRDIATLEKSDLHKIRGKSISMVFQEPMTSLNPLYTIGWQISEVYKLHEGLNDEEAMERSVEMLRLVGIPEPAKRTKEFPHQLSGGMRQRVMIAMALACRPALLIADEPTTALDVTIQAQVLELMNDLKNKLDTATIIITHDLGVIAEMCDRVLVMYAGQIVESADVFRIFDNPLHPYTRGLIHSIPRIEVEKRDQKKLSVITGYVPHPSKFPSGCRFEPRCPMAMEKCRKETPQIYRPEEGHTVRCWLAEGSEIDG</sequence>
<dbReference type="PROSITE" id="PS50893">
    <property type="entry name" value="ABC_TRANSPORTER_2"/>
    <property type="match status" value="1"/>
</dbReference>
<dbReference type="PANTHER" id="PTHR43297:SF2">
    <property type="entry name" value="DIPEPTIDE TRANSPORT ATP-BINDING PROTEIN DPPD"/>
    <property type="match status" value="1"/>
</dbReference>
<evidence type="ECO:0000256" key="4">
    <source>
        <dbReference type="ARBA" id="ARBA00022475"/>
    </source>
</evidence>
<dbReference type="Proteomes" id="UP000250796">
    <property type="component" value="Chromosome MESINF"/>
</dbReference>
<dbReference type="FunFam" id="3.40.50.300:FF:000016">
    <property type="entry name" value="Oligopeptide ABC transporter ATP-binding component"/>
    <property type="match status" value="1"/>
</dbReference>
<keyword evidence="3" id="KW-0813">Transport</keyword>
<dbReference type="InterPro" id="IPR017871">
    <property type="entry name" value="ABC_transporter-like_CS"/>
</dbReference>